<feature type="transmembrane region" description="Helical" evidence="7">
    <location>
        <begin position="356"/>
        <end position="377"/>
    </location>
</feature>
<reference evidence="11" key="1">
    <citation type="submission" date="2018-10" db="EMBL/GenBank/DDBJ databases">
        <title>FDA dAtabase for Regulatory Grade micrObial Sequences (FDA-ARGOS): Supporting development and validation of Infectious Disease Dx tests.</title>
        <authorList>
            <person name="Kerrigan L."/>
            <person name="Tallon L."/>
            <person name="Sadzewicz L."/>
            <person name="Sengamalay N."/>
            <person name="Ott S."/>
            <person name="Godinez A."/>
            <person name="Nagaraj S."/>
            <person name="Vavikolanu K."/>
            <person name="Nadendla S."/>
            <person name="George J."/>
            <person name="Sichtig H."/>
        </authorList>
    </citation>
    <scope>NUCLEOTIDE SEQUENCE [LARGE SCALE GENOMIC DNA]</scope>
    <source>
        <strain evidence="11">FDAARGOS_311</strain>
    </source>
</reference>
<feature type="domain" description="Rhodopsin" evidence="9">
    <location>
        <begin position="299"/>
        <end position="535"/>
    </location>
</feature>
<dbReference type="VEuPathDB" id="FungiDB:An03g01670"/>
<organism evidence="10 11">
    <name type="scientific">Aspergillus niger</name>
    <dbReference type="NCBI Taxonomy" id="5061"/>
    <lineage>
        <taxon>Eukaryota</taxon>
        <taxon>Fungi</taxon>
        <taxon>Dikarya</taxon>
        <taxon>Ascomycota</taxon>
        <taxon>Pezizomycotina</taxon>
        <taxon>Eurotiomycetes</taxon>
        <taxon>Eurotiomycetidae</taxon>
        <taxon>Eurotiales</taxon>
        <taxon>Aspergillaceae</taxon>
        <taxon>Aspergillus</taxon>
        <taxon>Aspergillus subgen. Circumdati</taxon>
    </lineage>
</organism>
<feature type="transmembrane region" description="Helical" evidence="7">
    <location>
        <begin position="440"/>
        <end position="460"/>
    </location>
</feature>
<evidence type="ECO:0000256" key="6">
    <source>
        <dbReference type="SAM" id="MobiDB-lite"/>
    </source>
</evidence>
<name>A0A505I2K3_ASPNG</name>
<dbReference type="EMBL" id="NKJJ02000002">
    <property type="protein sequence ID" value="TPR05484.1"/>
    <property type="molecule type" value="Genomic_DNA"/>
</dbReference>
<dbReference type="VEuPathDB" id="FungiDB:ASPNIDRAFT2_1162981"/>
<sequence>MHVVSILAILSSVALGAVLPAALQSSTKVAKRDSWGGSVSLGPTKSDIINAVTTIIPGVAPSTQNGELFLWPGMSNGTGDLIQTTLESWPSNSWCGATTGQWCVRASIFGSFGQLDGTGSPVSANDHVRIEYNLASDGETWTQNVTNALTGAALSSYSYAAGPYMTGYGTGTECDSDCTGTVADQLYLNTTITLREADTSFGDTIATGAGATYTGLTSSEGGKVWNIATISIPAMGSQTAVASSTASVATHATPTPSAAGIVSADEATDPTAGSAAQESGSVPSVAPSVAGSVVAMRSVSNAKFGNFQISDIVTLLALTLLVIAAVLSSVAVDYGYGKTASSLELHHAMSSLKYSTISQAVVTLAATAGRLAFIIYLIELLAARKLHRIILWTLVPLQVIVNIISVFLLFFQCSTHVEELFNPSQSTHCMSLKIQIDYAYFQGAFNSACDLLLASFPIYIFWRFNWNVRVKLVLSSLLSLGVLAMAASLVKTIEYPTIMTSTNPRTNHVTLLRWMFVEAGVVLITASIPCLRPLVIHWIKKFIKRAPTLHTRMDNPEATQSTTLNVSQMTQDWKKRWIMPYMQQTQSGENLEQHILANISTHIFAGDREFLDRHVPGIVKKVEVTVVADEIPLTEVEHT</sequence>
<dbReference type="VEuPathDB" id="FungiDB:An05g02080"/>
<comment type="subcellular location">
    <subcellularLocation>
        <location evidence="1">Membrane</location>
        <topology evidence="1">Multi-pass membrane protein</topology>
    </subcellularLocation>
</comment>
<dbReference type="Proteomes" id="UP000197666">
    <property type="component" value="Unassembled WGS sequence"/>
</dbReference>
<comment type="caution">
    <text evidence="10">The sequence shown here is derived from an EMBL/GenBank/DDBJ whole genome shotgun (WGS) entry which is preliminary data.</text>
</comment>
<feature type="transmembrane region" description="Helical" evidence="7">
    <location>
        <begin position="511"/>
        <end position="535"/>
    </location>
</feature>
<feature type="transmembrane region" description="Helical" evidence="7">
    <location>
        <begin position="472"/>
        <end position="491"/>
    </location>
</feature>
<dbReference type="GO" id="GO:0016020">
    <property type="term" value="C:membrane"/>
    <property type="evidence" value="ECO:0007669"/>
    <property type="project" value="UniProtKB-SubCell"/>
</dbReference>
<dbReference type="InterPro" id="IPR049326">
    <property type="entry name" value="Rhodopsin_dom_fungi"/>
</dbReference>
<comment type="similarity">
    <text evidence="5">Belongs to the SAT4 family.</text>
</comment>
<keyword evidence="4 7" id="KW-0472">Membrane</keyword>
<evidence type="ECO:0000256" key="8">
    <source>
        <dbReference type="SAM" id="SignalP"/>
    </source>
</evidence>
<evidence type="ECO:0000256" key="4">
    <source>
        <dbReference type="ARBA" id="ARBA00023136"/>
    </source>
</evidence>
<dbReference type="VEuPathDB" id="FungiDB:ATCC64974_42570"/>
<keyword evidence="8" id="KW-0732">Signal</keyword>
<evidence type="ECO:0000256" key="2">
    <source>
        <dbReference type="ARBA" id="ARBA00022692"/>
    </source>
</evidence>
<proteinExistence type="inferred from homology"/>
<gene>
    <name evidence="10" type="ORF">CAN33_0034965</name>
</gene>
<dbReference type="Pfam" id="PF20684">
    <property type="entry name" value="Fung_rhodopsin"/>
    <property type="match status" value="1"/>
</dbReference>
<protein>
    <recommendedName>
        <fullName evidence="9">Rhodopsin domain-containing protein</fullName>
    </recommendedName>
</protein>
<dbReference type="VEuPathDB" id="FungiDB:M747DRAFT_323712"/>
<dbReference type="InterPro" id="IPR052337">
    <property type="entry name" value="SAT4-like"/>
</dbReference>
<evidence type="ECO:0000313" key="10">
    <source>
        <dbReference type="EMBL" id="TPR05484.1"/>
    </source>
</evidence>
<feature type="transmembrane region" description="Helical" evidence="7">
    <location>
        <begin position="312"/>
        <end position="336"/>
    </location>
</feature>
<evidence type="ECO:0000313" key="11">
    <source>
        <dbReference type="Proteomes" id="UP000197666"/>
    </source>
</evidence>
<feature type="transmembrane region" description="Helical" evidence="7">
    <location>
        <begin position="389"/>
        <end position="411"/>
    </location>
</feature>
<evidence type="ECO:0000256" key="1">
    <source>
        <dbReference type="ARBA" id="ARBA00004141"/>
    </source>
</evidence>
<accession>A0A505I2K3</accession>
<dbReference type="AlphaFoldDB" id="A0A505I2K3"/>
<feature type="chain" id="PRO_5021246464" description="Rhodopsin domain-containing protein" evidence="8">
    <location>
        <begin position="17"/>
        <end position="639"/>
    </location>
</feature>
<keyword evidence="2 7" id="KW-0812">Transmembrane</keyword>
<keyword evidence="3 7" id="KW-1133">Transmembrane helix</keyword>
<dbReference type="PANTHER" id="PTHR33048">
    <property type="entry name" value="PTH11-LIKE INTEGRAL MEMBRANE PROTEIN (AFU_ORTHOLOGUE AFUA_5G11245)"/>
    <property type="match status" value="1"/>
</dbReference>
<dbReference type="PANTHER" id="PTHR33048:SF155">
    <property type="entry name" value="INTEGRAL MEMBRANE PROTEIN"/>
    <property type="match status" value="1"/>
</dbReference>
<feature type="region of interest" description="Disordered" evidence="6">
    <location>
        <begin position="265"/>
        <end position="284"/>
    </location>
</feature>
<dbReference type="VEuPathDB" id="FungiDB:ASPNIDRAFT2_1182680"/>
<evidence type="ECO:0000256" key="3">
    <source>
        <dbReference type="ARBA" id="ARBA00022989"/>
    </source>
</evidence>
<evidence type="ECO:0000256" key="5">
    <source>
        <dbReference type="ARBA" id="ARBA00038359"/>
    </source>
</evidence>
<evidence type="ECO:0000259" key="9">
    <source>
        <dbReference type="Pfam" id="PF20684"/>
    </source>
</evidence>
<dbReference type="VEuPathDB" id="FungiDB:M747DRAFT_183465"/>
<feature type="signal peptide" evidence="8">
    <location>
        <begin position="1"/>
        <end position="16"/>
    </location>
</feature>
<evidence type="ECO:0000256" key="7">
    <source>
        <dbReference type="SAM" id="Phobius"/>
    </source>
</evidence>
<dbReference type="VEuPathDB" id="FungiDB:ATCC64974_42580"/>